<name>D3B2F4_HETP5</name>
<dbReference type="AlphaFoldDB" id="D3B2F4"/>
<evidence type="ECO:0000259" key="1">
    <source>
        <dbReference type="Pfam" id="PF05368"/>
    </source>
</evidence>
<dbReference type="Pfam" id="PF05368">
    <property type="entry name" value="NmrA"/>
    <property type="match status" value="1"/>
</dbReference>
<dbReference type="Gene3D" id="3.40.50.720">
    <property type="entry name" value="NAD(P)-binding Rossmann-like Domain"/>
    <property type="match status" value="1"/>
</dbReference>
<evidence type="ECO:0000313" key="3">
    <source>
        <dbReference type="Proteomes" id="UP000001396"/>
    </source>
</evidence>
<reference evidence="2 3" key="1">
    <citation type="journal article" date="2011" name="Genome Res.">
        <title>Phylogeny-wide analysis of social amoeba genomes highlights ancient origins for complex intercellular communication.</title>
        <authorList>
            <person name="Heidel A.J."/>
            <person name="Lawal H.M."/>
            <person name="Felder M."/>
            <person name="Schilde C."/>
            <person name="Helps N.R."/>
            <person name="Tunggal B."/>
            <person name="Rivero F."/>
            <person name="John U."/>
            <person name="Schleicher M."/>
            <person name="Eichinger L."/>
            <person name="Platzer M."/>
            <person name="Noegel A.A."/>
            <person name="Schaap P."/>
            <person name="Gloeckner G."/>
        </authorList>
    </citation>
    <scope>NUCLEOTIDE SEQUENCE [LARGE SCALE GENOMIC DNA]</scope>
    <source>
        <strain evidence="3">ATCC 26659 / Pp 5 / PN500</strain>
    </source>
</reference>
<dbReference type="PANTHER" id="PTHR47129">
    <property type="entry name" value="QUINONE OXIDOREDUCTASE 2"/>
    <property type="match status" value="1"/>
</dbReference>
<organism evidence="2 3">
    <name type="scientific">Heterostelium pallidum (strain ATCC 26659 / Pp 5 / PN500)</name>
    <name type="common">Cellular slime mold</name>
    <name type="synonym">Polysphondylium pallidum</name>
    <dbReference type="NCBI Taxonomy" id="670386"/>
    <lineage>
        <taxon>Eukaryota</taxon>
        <taxon>Amoebozoa</taxon>
        <taxon>Evosea</taxon>
        <taxon>Eumycetozoa</taxon>
        <taxon>Dictyostelia</taxon>
        <taxon>Acytosteliales</taxon>
        <taxon>Acytosteliaceae</taxon>
        <taxon>Heterostelium</taxon>
    </lineage>
</organism>
<dbReference type="GeneID" id="31358089"/>
<dbReference type="EMBL" id="ADBJ01000009">
    <property type="protein sequence ID" value="EFA84529.1"/>
    <property type="molecule type" value="Genomic_DNA"/>
</dbReference>
<dbReference type="Proteomes" id="UP000001396">
    <property type="component" value="Unassembled WGS sequence"/>
</dbReference>
<protein>
    <recommendedName>
        <fullName evidence="1">NmrA-like domain-containing protein</fullName>
    </recommendedName>
</protein>
<comment type="caution">
    <text evidence="2">The sequence shown here is derived from an EMBL/GenBank/DDBJ whole genome shotgun (WGS) entry which is preliminary data.</text>
</comment>
<dbReference type="InParanoid" id="D3B2F4"/>
<keyword evidence="3" id="KW-1185">Reference proteome</keyword>
<dbReference type="Gene3D" id="3.90.25.10">
    <property type="entry name" value="UDP-galactose 4-epimerase, domain 1"/>
    <property type="match status" value="1"/>
</dbReference>
<dbReference type="InterPro" id="IPR008030">
    <property type="entry name" value="NmrA-like"/>
</dbReference>
<dbReference type="PANTHER" id="PTHR47129:SF1">
    <property type="entry name" value="NMRA-LIKE DOMAIN-CONTAINING PROTEIN"/>
    <property type="match status" value="1"/>
</dbReference>
<dbReference type="CDD" id="cd05269">
    <property type="entry name" value="TMR_SDR_a"/>
    <property type="match status" value="1"/>
</dbReference>
<dbReference type="InterPro" id="IPR052718">
    <property type="entry name" value="NmrA-type_oxidoreductase"/>
</dbReference>
<proteinExistence type="predicted"/>
<dbReference type="OMA" id="NGWYHEN"/>
<dbReference type="RefSeq" id="XP_020436642.1">
    <property type="nucleotide sequence ID" value="XM_020573547.1"/>
</dbReference>
<gene>
    <name evidence="2" type="ORF">PPL_02565</name>
</gene>
<dbReference type="SUPFAM" id="SSF51735">
    <property type="entry name" value="NAD(P)-binding Rossmann-fold domains"/>
    <property type="match status" value="1"/>
</dbReference>
<accession>D3B2F4</accession>
<dbReference type="InterPro" id="IPR036291">
    <property type="entry name" value="NAD(P)-bd_dom_sf"/>
</dbReference>
<dbReference type="STRING" id="670386.D3B2F4"/>
<sequence>MNILVTGATGNFGRDVFDIIAKRGINHSNISALVRDEAKGQQFTSRGFGIKIGDYNNYESLVTAFTGVDKLLFVSSNDVEKRAIQHQDVCRAAKAAGVKYMVYTSFVRKTEDGSSPVAFIEKAHSQTEQFLRESGINHTILVNGLYTDMLTEYFIGPKVLDMGMIFYPTGEGLANYISRKELAEVAVNVVLDTTDQHLNKDYRLYNTDQCTMADIARYLSESFGKNIAHISPDEATFVAQLEKIGLPAPLIQVSYAFACAIRVGEFQSNTSDITQLLGRTPTTIRDFIVNYYKNLA</sequence>
<feature type="domain" description="NmrA-like" evidence="1">
    <location>
        <begin position="2"/>
        <end position="249"/>
    </location>
</feature>
<evidence type="ECO:0000313" key="2">
    <source>
        <dbReference type="EMBL" id="EFA84529.1"/>
    </source>
</evidence>